<sequence>MTFLRHITRQRHAAGTGMGHAKRAYHTQKFYQYNKDHLYIAVPVLSTAGLMAFYHRTVEFSFQYHGQQKKDTKAKAAADKRI</sequence>
<feature type="transmembrane region" description="Helical" evidence="1">
    <location>
        <begin position="38"/>
        <end position="55"/>
    </location>
</feature>
<evidence type="ECO:0000313" key="2">
    <source>
        <dbReference type="EMBL" id="KAF5870285.1"/>
    </source>
</evidence>
<keyword evidence="1" id="KW-0472">Membrane</keyword>
<name>A0A8H6EFR9_9HELO</name>
<dbReference type="AlphaFoldDB" id="A0A8H6EFR9"/>
<keyword evidence="3" id="KW-1185">Reference proteome</keyword>
<dbReference type="EMBL" id="JABFCT010000014">
    <property type="protein sequence ID" value="KAF5870285.1"/>
    <property type="molecule type" value="Genomic_DNA"/>
</dbReference>
<dbReference type="GeneID" id="59263701"/>
<evidence type="ECO:0000256" key="1">
    <source>
        <dbReference type="SAM" id="Phobius"/>
    </source>
</evidence>
<proteinExistence type="predicted"/>
<gene>
    <name evidence="2" type="ORF">Bfra_009668</name>
</gene>
<accession>A0A8H6EFR9</accession>
<dbReference type="RefSeq" id="XP_037189232.1">
    <property type="nucleotide sequence ID" value="XM_037340009.1"/>
</dbReference>
<keyword evidence="1" id="KW-0812">Transmembrane</keyword>
<organism evidence="2 3">
    <name type="scientific">Botrytis fragariae</name>
    <dbReference type="NCBI Taxonomy" id="1964551"/>
    <lineage>
        <taxon>Eukaryota</taxon>
        <taxon>Fungi</taxon>
        <taxon>Dikarya</taxon>
        <taxon>Ascomycota</taxon>
        <taxon>Pezizomycotina</taxon>
        <taxon>Leotiomycetes</taxon>
        <taxon>Helotiales</taxon>
        <taxon>Sclerotiniaceae</taxon>
        <taxon>Botrytis</taxon>
    </lineage>
</organism>
<keyword evidence="1" id="KW-1133">Transmembrane helix</keyword>
<evidence type="ECO:0000313" key="3">
    <source>
        <dbReference type="Proteomes" id="UP000531561"/>
    </source>
</evidence>
<protein>
    <submittedName>
        <fullName evidence="2">Uncharacterized protein</fullName>
    </submittedName>
</protein>
<dbReference type="Proteomes" id="UP000531561">
    <property type="component" value="Unassembled WGS sequence"/>
</dbReference>
<comment type="caution">
    <text evidence="2">The sequence shown here is derived from an EMBL/GenBank/DDBJ whole genome shotgun (WGS) entry which is preliminary data.</text>
</comment>
<reference evidence="2 3" key="1">
    <citation type="journal article" date="2020" name="Phytopathology">
        <title>A high-quality genome resource of Botrytis fragariae, a new and rapidly spreading fungal pathogen causing strawberry gray mold in the U.S.A.</title>
        <authorList>
            <person name="Wu Y."/>
            <person name="Saski C.A."/>
            <person name="Schnabel G."/>
            <person name="Xiao S."/>
            <person name="Hu M."/>
        </authorList>
    </citation>
    <scope>NUCLEOTIDE SEQUENCE [LARGE SCALE GENOMIC DNA]</scope>
    <source>
        <strain evidence="2 3">BVB16</strain>
    </source>
</reference>